<comment type="caution">
    <text evidence="4">The sequence shown here is derived from an EMBL/GenBank/DDBJ whole genome shotgun (WGS) entry which is preliminary data.</text>
</comment>
<gene>
    <name evidence="4" type="ORF">TWF696_007313</name>
</gene>
<sequence length="493" mass="56399">MASHQSVFGPSPGPPPGQQPPTGNHASAVSSIESQIEGLKFGTSAVMNSATTANHHRSRRSILRACCTAHVKGQEQKANPASPYAVDFYSRIGDEMVVMIDHPKLNHLLDYCNSSLSGTFGFEKLLESGRFSDVELIVGPTAVALKAHCNILSERSSFFSAIFRSEMLETSTGQVKLPECHLETIKAIVRYLYTGNVAHCHHPGFLARLYQEADFLGIPELMRFVRDHLIQAVLYHERYRGSKAPDAAEMIISSTWVVCMIRGLSRTVNTPQMWTDHFSHVLARIVDWPEFEEWMQDDEFICMLDENPIPARIILQRCQSQHALYRKMSEGLEIELRNSMSARATQTQQLDALRRAKKRHDAERDRQEQIMRDNAISLQVEYNRQTEELKRVKAEKAQQWEELKAMTRDYARTREQYLKLQGCISDDEYHFEIAKNAADDNKRWKEKVLKEEEKEKWKEEESREGEKGKEGESSSPSLSRLSHYLARAVSQKQ</sequence>
<accession>A0AAV9UY96</accession>
<dbReference type="InterPro" id="IPR011333">
    <property type="entry name" value="SKP1/BTB/POZ_sf"/>
</dbReference>
<reference evidence="4 5" key="1">
    <citation type="submission" date="2019-10" db="EMBL/GenBank/DDBJ databases">
        <authorList>
            <person name="Palmer J.M."/>
        </authorList>
    </citation>
    <scope>NUCLEOTIDE SEQUENCE [LARGE SCALE GENOMIC DNA]</scope>
    <source>
        <strain evidence="4 5">TWF696</strain>
    </source>
</reference>
<dbReference type="Gene3D" id="3.30.710.10">
    <property type="entry name" value="Potassium Channel Kv1.1, Chain A"/>
    <property type="match status" value="1"/>
</dbReference>
<dbReference type="Proteomes" id="UP001375240">
    <property type="component" value="Unassembled WGS sequence"/>
</dbReference>
<name>A0AAV9UY96_9PEZI</name>
<dbReference type="SUPFAM" id="SSF54695">
    <property type="entry name" value="POZ domain"/>
    <property type="match status" value="1"/>
</dbReference>
<organism evidence="4 5">
    <name type="scientific">Orbilia brochopaga</name>
    <dbReference type="NCBI Taxonomy" id="3140254"/>
    <lineage>
        <taxon>Eukaryota</taxon>
        <taxon>Fungi</taxon>
        <taxon>Dikarya</taxon>
        <taxon>Ascomycota</taxon>
        <taxon>Pezizomycotina</taxon>
        <taxon>Orbiliomycetes</taxon>
        <taxon>Orbiliales</taxon>
        <taxon>Orbiliaceae</taxon>
        <taxon>Orbilia</taxon>
    </lineage>
</organism>
<feature type="domain" description="BTB" evidence="3">
    <location>
        <begin position="132"/>
        <end position="201"/>
    </location>
</feature>
<dbReference type="CDD" id="cd18186">
    <property type="entry name" value="BTB_POZ_ZBTB_KLHL-like"/>
    <property type="match status" value="1"/>
</dbReference>
<dbReference type="EMBL" id="JAVHNQ010000005">
    <property type="protein sequence ID" value="KAK6347241.1"/>
    <property type="molecule type" value="Genomic_DNA"/>
</dbReference>
<dbReference type="InterPro" id="IPR000210">
    <property type="entry name" value="BTB/POZ_dom"/>
</dbReference>
<feature type="compositionally biased region" description="Basic and acidic residues" evidence="2">
    <location>
        <begin position="450"/>
        <end position="472"/>
    </location>
</feature>
<evidence type="ECO:0000313" key="5">
    <source>
        <dbReference type="Proteomes" id="UP001375240"/>
    </source>
</evidence>
<dbReference type="PROSITE" id="PS50097">
    <property type="entry name" value="BTB"/>
    <property type="match status" value="1"/>
</dbReference>
<dbReference type="Pfam" id="PF00651">
    <property type="entry name" value="BTB"/>
    <property type="match status" value="1"/>
</dbReference>
<dbReference type="PANTHER" id="PTHR24413">
    <property type="entry name" value="SPECKLE-TYPE POZ PROTEIN"/>
    <property type="match status" value="1"/>
</dbReference>
<evidence type="ECO:0000256" key="1">
    <source>
        <dbReference type="SAM" id="Coils"/>
    </source>
</evidence>
<proteinExistence type="predicted"/>
<feature type="coiled-coil region" evidence="1">
    <location>
        <begin position="343"/>
        <end position="395"/>
    </location>
</feature>
<protein>
    <recommendedName>
        <fullName evidence="3">BTB domain-containing protein</fullName>
    </recommendedName>
</protein>
<keyword evidence="1" id="KW-0175">Coiled coil</keyword>
<evidence type="ECO:0000256" key="2">
    <source>
        <dbReference type="SAM" id="MobiDB-lite"/>
    </source>
</evidence>
<feature type="region of interest" description="Disordered" evidence="2">
    <location>
        <begin position="1"/>
        <end position="30"/>
    </location>
</feature>
<dbReference type="SMART" id="SM00225">
    <property type="entry name" value="BTB"/>
    <property type="match status" value="1"/>
</dbReference>
<dbReference type="AlphaFoldDB" id="A0AAV9UY96"/>
<evidence type="ECO:0000313" key="4">
    <source>
        <dbReference type="EMBL" id="KAK6347241.1"/>
    </source>
</evidence>
<feature type="region of interest" description="Disordered" evidence="2">
    <location>
        <begin position="450"/>
        <end position="493"/>
    </location>
</feature>
<feature type="compositionally biased region" description="Low complexity" evidence="2">
    <location>
        <begin position="473"/>
        <end position="482"/>
    </location>
</feature>
<evidence type="ECO:0000259" key="3">
    <source>
        <dbReference type="PROSITE" id="PS50097"/>
    </source>
</evidence>
<keyword evidence="5" id="KW-1185">Reference proteome</keyword>